<dbReference type="Pfam" id="PF20250">
    <property type="entry name" value="FapA_N"/>
    <property type="match status" value="1"/>
</dbReference>
<dbReference type="AlphaFoldDB" id="A0A6I0FD23"/>
<evidence type="ECO:0000256" key="1">
    <source>
        <dbReference type="SAM" id="Coils"/>
    </source>
</evidence>
<dbReference type="InterPro" id="IPR036145">
    <property type="entry name" value="MinC_C_sf"/>
</dbReference>
<protein>
    <submittedName>
        <fullName evidence="3">FapA family protein</fullName>
    </submittedName>
</protein>
<gene>
    <name evidence="3" type="ORF">F8154_04890</name>
</gene>
<dbReference type="PANTHER" id="PTHR38032">
    <property type="entry name" value="POLYMERASE-RELATED"/>
    <property type="match status" value="1"/>
</dbReference>
<evidence type="ECO:0000313" key="4">
    <source>
        <dbReference type="Proteomes" id="UP000432715"/>
    </source>
</evidence>
<keyword evidence="4" id="KW-1185">Reference proteome</keyword>
<dbReference type="RefSeq" id="WP_151860482.1">
    <property type="nucleotide sequence ID" value="NZ_WBZC01000014.1"/>
</dbReference>
<sequence length="615" mass="68349">MEEQAIIIEGVDYDEALDRGLNQLDLTKEEVDVVIIEEKKGFLFKKGYIKIKITPKDSTEEVTPDAVINKDIEALIDENSLMDNSSNATAFNIDYREDGVYLDVTDRSKGNEQSLIDDIAQYVKEKKVTDYDILKITMAVKESMCGVLIAPPQEENLIDSTVKYDISKDRMEARIALTNALGGKFFTLDSLKEEIDQYGIKYGISDEQLLYLINNKLTEVFVPIARGKDPVNGIDGKVIYHFDTSKVFKPVVLEDGTVDHKTLNLVKNVKKGDLLAEIIPPTEGVIGYDVMGRELKPKQGKEARYKAGKNTVEGEDSLKLYSSTDGQVSIEDGKITVSEVYNIIGNVDNSTGNINFNGSVVVKGNVKSGFVIRAEGNIEVHGVVEGATLIAKGDILLNRGVQGNYQCYLECNGNLIAKYIENAKIKCNGNLQADCILHSEVFTKGKILLTGKKSLVVGGDIKAGEELRTKTIGSHMGTITKIEVGADPEERAKLEEMRIERNELEKNLSNLKKTIDLLSRISKTSQLPKSKQEVYVKSIKTYEFLLNKHEKLVESYNLLEAKIHSASRGKVHVSDTIYPGVKVTILNATRHFNDEAQNCTLYKKEGDVTIGPYER</sequence>
<accession>A0A6I0FD23</accession>
<dbReference type="EMBL" id="WBZC01000014">
    <property type="protein sequence ID" value="KAB3535855.1"/>
    <property type="molecule type" value="Genomic_DNA"/>
</dbReference>
<dbReference type="Gene3D" id="3.30.30.80">
    <property type="entry name" value="probable RNA-binding protein from clostridium symbiosum atcc 14940"/>
    <property type="match status" value="1"/>
</dbReference>
<dbReference type="SUPFAM" id="SSF63848">
    <property type="entry name" value="Cell-division inhibitor MinC, C-terminal domain"/>
    <property type="match status" value="1"/>
</dbReference>
<dbReference type="SMART" id="SM01245">
    <property type="entry name" value="Jag_N"/>
    <property type="match status" value="1"/>
</dbReference>
<evidence type="ECO:0000259" key="2">
    <source>
        <dbReference type="SMART" id="SM01245"/>
    </source>
</evidence>
<organism evidence="3 4">
    <name type="scientific">Alkaliphilus pronyensis</name>
    <dbReference type="NCBI Taxonomy" id="1482732"/>
    <lineage>
        <taxon>Bacteria</taxon>
        <taxon>Bacillati</taxon>
        <taxon>Bacillota</taxon>
        <taxon>Clostridia</taxon>
        <taxon>Peptostreptococcales</taxon>
        <taxon>Natronincolaceae</taxon>
        <taxon>Alkaliphilus</taxon>
    </lineage>
</organism>
<dbReference type="InterPro" id="IPR032782">
    <property type="entry name" value="KhpB_N"/>
</dbReference>
<keyword evidence="1" id="KW-0175">Coiled coil</keyword>
<dbReference type="PANTHER" id="PTHR38032:SF1">
    <property type="entry name" value="RNA-BINDING PROTEIN KHPB N-TERMINAL DOMAIN-CONTAINING PROTEIN"/>
    <property type="match status" value="1"/>
</dbReference>
<dbReference type="InterPro" id="IPR046865">
    <property type="entry name" value="FapA_b_solenoid"/>
</dbReference>
<feature type="domain" description="RNA-binding protein KhpB N-terminal" evidence="2">
    <location>
        <begin position="7"/>
        <end position="56"/>
    </location>
</feature>
<proteinExistence type="predicted"/>
<dbReference type="Pfam" id="PF03961">
    <property type="entry name" value="FapA"/>
    <property type="match status" value="1"/>
</dbReference>
<comment type="caution">
    <text evidence="3">The sequence shown here is derived from an EMBL/GenBank/DDBJ whole genome shotgun (WGS) entry which is preliminary data.</text>
</comment>
<feature type="coiled-coil region" evidence="1">
    <location>
        <begin position="487"/>
        <end position="562"/>
    </location>
</feature>
<evidence type="ECO:0000313" key="3">
    <source>
        <dbReference type="EMBL" id="KAB3535855.1"/>
    </source>
</evidence>
<dbReference type="GO" id="GO:0000902">
    <property type="term" value="P:cell morphogenesis"/>
    <property type="evidence" value="ECO:0007669"/>
    <property type="project" value="InterPro"/>
</dbReference>
<dbReference type="InterPro" id="IPR038247">
    <property type="entry name" value="Jag_N_dom_sf"/>
</dbReference>
<dbReference type="InterPro" id="IPR046866">
    <property type="entry name" value="FapA_N"/>
</dbReference>
<dbReference type="InterPro" id="IPR005646">
    <property type="entry name" value="FapA"/>
</dbReference>
<dbReference type="Pfam" id="PF14804">
    <property type="entry name" value="Jag_N"/>
    <property type="match status" value="1"/>
</dbReference>
<dbReference type="Proteomes" id="UP000432715">
    <property type="component" value="Unassembled WGS sequence"/>
</dbReference>
<dbReference type="OrthoDB" id="9816426at2"/>
<reference evidence="3 4" key="1">
    <citation type="submission" date="2019-10" db="EMBL/GenBank/DDBJ databases">
        <title>Alkaliphilus serpentinus sp. nov. and Alkaliphilus pronyensis sp. nov., two novel anaerobic alkaliphilic species isolated from the serpentinized-hosted hydrothermal field of the Prony Bay (New Caledonia).</title>
        <authorList>
            <person name="Postec A."/>
        </authorList>
    </citation>
    <scope>NUCLEOTIDE SEQUENCE [LARGE SCALE GENOMIC DNA]</scope>
    <source>
        <strain evidence="3 4">LacV</strain>
    </source>
</reference>
<name>A0A6I0FD23_9FIRM</name>